<evidence type="ECO:0000256" key="3">
    <source>
        <dbReference type="SAM" id="SignalP"/>
    </source>
</evidence>
<dbReference type="InterPro" id="IPR012854">
    <property type="entry name" value="Cu_amine_oxidase-like_N"/>
</dbReference>
<dbReference type="InterPro" id="IPR036582">
    <property type="entry name" value="Mao_N_sf"/>
</dbReference>
<accession>A0ABM8V4N6</accession>
<evidence type="ECO:0000313" key="6">
    <source>
        <dbReference type="Proteomes" id="UP000681526"/>
    </source>
</evidence>
<dbReference type="SUPFAM" id="SSF53187">
    <property type="entry name" value="Zn-dependent exopeptidases"/>
    <property type="match status" value="1"/>
</dbReference>
<dbReference type="Gene3D" id="3.30.457.10">
    <property type="entry name" value="Copper amine oxidase-like, N-terminal domain"/>
    <property type="match status" value="1"/>
</dbReference>
<dbReference type="CDD" id="cd02696">
    <property type="entry name" value="MurNAc-LAA"/>
    <property type="match status" value="1"/>
</dbReference>
<feature type="signal peptide" evidence="3">
    <location>
        <begin position="1"/>
        <end position="24"/>
    </location>
</feature>
<gene>
    <name evidence="5" type="primary">cwlU</name>
    <name evidence="5" type="ORF">TXXE_10700</name>
</gene>
<dbReference type="Gene3D" id="2.60.40.3500">
    <property type="match status" value="1"/>
</dbReference>
<feature type="region of interest" description="Disordered" evidence="2">
    <location>
        <begin position="143"/>
        <end position="170"/>
    </location>
</feature>
<dbReference type="InterPro" id="IPR050695">
    <property type="entry name" value="N-acetylmuramoyl_amidase_3"/>
</dbReference>
<protein>
    <submittedName>
        <fullName evidence="5">N-acetylmuramoyl-L-alanine amidase</fullName>
    </submittedName>
</protein>
<name>A0ABM8V4N6_THEXY</name>
<organism evidence="5 6">
    <name type="scientific">Thermobacillus xylanilyticus</name>
    <dbReference type="NCBI Taxonomy" id="76633"/>
    <lineage>
        <taxon>Bacteria</taxon>
        <taxon>Bacillati</taxon>
        <taxon>Bacillota</taxon>
        <taxon>Bacilli</taxon>
        <taxon>Bacillales</taxon>
        <taxon>Paenibacillaceae</taxon>
        <taxon>Thermobacillus</taxon>
    </lineage>
</organism>
<keyword evidence="6" id="KW-1185">Reference proteome</keyword>
<reference evidence="5 6" key="1">
    <citation type="submission" date="2021-04" db="EMBL/GenBank/DDBJ databases">
        <authorList>
            <person name="Rakotoarivonina H."/>
        </authorList>
    </citation>
    <scope>NUCLEOTIDE SEQUENCE [LARGE SCALE GENOMIC DNA]</scope>
    <source>
        <strain evidence="5 6">XE</strain>
    </source>
</reference>
<proteinExistence type="predicted"/>
<dbReference type="PANTHER" id="PTHR30404">
    <property type="entry name" value="N-ACETYLMURAMOYL-L-ALANINE AMIDASE"/>
    <property type="match status" value="1"/>
</dbReference>
<sequence>MKRIVALLSLLFALIALYPAESHAAEPPSLYMNGERIAEGASPRVVNNFTMVPIRVIAEDIGYTVDWTAGTDQVRISNGGSLIELTFDKDTALVDGRELKLGAAAFVDKGVTYVPLRFVGEQLGLQVYWDSYSKSVFLYNPQSANPDEGDADGDEGIGTEDGEVKEPGGEMPAVPEDALAVVKEIQFDGARRVTVLFEGSMTPNEPFWSGTKLVIDMPYASLSPEIMADLAARKASQAELITDTRALERVRYSYYSSHPSTVRVVFDLKVRQDYEITLEEGALHVDFVLEELPAADPNKKYKVVIDAGHGGEDPGAPSVTGDWEKTFNLAVARKVYKLLEQDSQITPYMTRSDDTYIGLYERAGYANDLGADLFISIHANRYTSSVSGVETYYNRAESLKLAEVLHRHLVKATGLPDRNVRKASFVVIRETKMPAVLLECGYLSNEKDAKLLFTESVQDRIAEEIVAGIKEYLTAYGGK</sequence>
<dbReference type="SMART" id="SM00646">
    <property type="entry name" value="Ami_3"/>
    <property type="match status" value="1"/>
</dbReference>
<dbReference type="SUPFAM" id="SSF55383">
    <property type="entry name" value="Copper amine oxidase, domain N"/>
    <property type="match status" value="1"/>
</dbReference>
<keyword evidence="3" id="KW-0732">Signal</keyword>
<dbReference type="RefSeq" id="WP_213484610.1">
    <property type="nucleotide sequence ID" value="NZ_CAJRAY010000048.1"/>
</dbReference>
<dbReference type="Pfam" id="PF01520">
    <property type="entry name" value="Amidase_3"/>
    <property type="match status" value="1"/>
</dbReference>
<feature type="domain" description="MurNAc-LAA" evidence="4">
    <location>
        <begin position="363"/>
        <end position="470"/>
    </location>
</feature>
<dbReference type="EMBL" id="CAJRAY010000048">
    <property type="protein sequence ID" value="CAG5087176.1"/>
    <property type="molecule type" value="Genomic_DNA"/>
</dbReference>
<evidence type="ECO:0000259" key="4">
    <source>
        <dbReference type="SMART" id="SM00646"/>
    </source>
</evidence>
<dbReference type="Pfam" id="PF07833">
    <property type="entry name" value="Cu_amine_oxidN1"/>
    <property type="match status" value="1"/>
</dbReference>
<dbReference type="PANTHER" id="PTHR30404:SF0">
    <property type="entry name" value="N-ACETYLMURAMOYL-L-ALANINE AMIDASE AMIC"/>
    <property type="match status" value="1"/>
</dbReference>
<feature type="compositionally biased region" description="Acidic residues" evidence="2">
    <location>
        <begin position="147"/>
        <end position="161"/>
    </location>
</feature>
<keyword evidence="1" id="KW-0378">Hydrolase</keyword>
<evidence type="ECO:0000256" key="1">
    <source>
        <dbReference type="ARBA" id="ARBA00022801"/>
    </source>
</evidence>
<evidence type="ECO:0000313" key="5">
    <source>
        <dbReference type="EMBL" id="CAG5087176.1"/>
    </source>
</evidence>
<dbReference type="InterPro" id="IPR002508">
    <property type="entry name" value="MurNAc-LAA_cat"/>
</dbReference>
<comment type="caution">
    <text evidence="5">The sequence shown here is derived from an EMBL/GenBank/DDBJ whole genome shotgun (WGS) entry which is preliminary data.</text>
</comment>
<dbReference type="Proteomes" id="UP000681526">
    <property type="component" value="Unassembled WGS sequence"/>
</dbReference>
<feature type="chain" id="PRO_5046532540" evidence="3">
    <location>
        <begin position="25"/>
        <end position="479"/>
    </location>
</feature>
<evidence type="ECO:0000256" key="2">
    <source>
        <dbReference type="SAM" id="MobiDB-lite"/>
    </source>
</evidence>
<dbReference type="Gene3D" id="3.40.630.40">
    <property type="entry name" value="Zn-dependent exopeptidases"/>
    <property type="match status" value="1"/>
</dbReference>